<dbReference type="OrthoDB" id="129353at2759"/>
<dbReference type="GO" id="GO:0045944">
    <property type="term" value="P:positive regulation of transcription by RNA polymerase II"/>
    <property type="evidence" value="ECO:0007669"/>
    <property type="project" value="TreeGrafter"/>
</dbReference>
<protein>
    <recommendedName>
        <fullName evidence="4">BRCT domain-containing protein</fullName>
    </recommendedName>
</protein>
<name>A0A0C9VS22_SPHS4</name>
<dbReference type="CDD" id="cd04508">
    <property type="entry name" value="Tudor_SF"/>
    <property type="match status" value="1"/>
</dbReference>
<dbReference type="GO" id="GO:0000077">
    <property type="term" value="P:DNA damage checkpoint signaling"/>
    <property type="evidence" value="ECO:0007669"/>
    <property type="project" value="TreeGrafter"/>
</dbReference>
<dbReference type="CDD" id="cd17745">
    <property type="entry name" value="BRCT_p53bp1_rpt1"/>
    <property type="match status" value="1"/>
</dbReference>
<dbReference type="InterPro" id="IPR047249">
    <property type="entry name" value="BRCT_p53bp1-like_rpt1"/>
</dbReference>
<dbReference type="SUPFAM" id="SSF52113">
    <property type="entry name" value="BRCT domain"/>
    <property type="match status" value="1"/>
</dbReference>
<dbReference type="Gene3D" id="3.40.50.10190">
    <property type="entry name" value="BRCT domain"/>
    <property type="match status" value="1"/>
</dbReference>
<evidence type="ECO:0000256" key="3">
    <source>
        <dbReference type="ARBA" id="ARBA00023242"/>
    </source>
</evidence>
<organism evidence="5 6">
    <name type="scientific">Sphaerobolus stellatus (strain SS14)</name>
    <dbReference type="NCBI Taxonomy" id="990650"/>
    <lineage>
        <taxon>Eukaryota</taxon>
        <taxon>Fungi</taxon>
        <taxon>Dikarya</taxon>
        <taxon>Basidiomycota</taxon>
        <taxon>Agaricomycotina</taxon>
        <taxon>Agaricomycetes</taxon>
        <taxon>Phallomycetidae</taxon>
        <taxon>Geastrales</taxon>
        <taxon>Sphaerobolaceae</taxon>
        <taxon>Sphaerobolus</taxon>
    </lineage>
</organism>
<proteinExistence type="predicted"/>
<dbReference type="PROSITE" id="PS50172">
    <property type="entry name" value="BRCT"/>
    <property type="match status" value="1"/>
</dbReference>
<evidence type="ECO:0000256" key="1">
    <source>
        <dbReference type="ARBA" id="ARBA00004123"/>
    </source>
</evidence>
<dbReference type="Pfam" id="PF00533">
    <property type="entry name" value="BRCT"/>
    <property type="match status" value="1"/>
</dbReference>
<comment type="subcellular location">
    <subcellularLocation>
        <location evidence="1">Nucleus</location>
    </subcellularLocation>
</comment>
<dbReference type="InterPro" id="IPR047252">
    <property type="entry name" value="TP53BP1-like"/>
</dbReference>
<reference evidence="5 6" key="1">
    <citation type="submission" date="2014-06" db="EMBL/GenBank/DDBJ databases">
        <title>Evolutionary Origins and Diversification of the Mycorrhizal Mutualists.</title>
        <authorList>
            <consortium name="DOE Joint Genome Institute"/>
            <consortium name="Mycorrhizal Genomics Consortium"/>
            <person name="Kohler A."/>
            <person name="Kuo A."/>
            <person name="Nagy L.G."/>
            <person name="Floudas D."/>
            <person name="Copeland A."/>
            <person name="Barry K.W."/>
            <person name="Cichocki N."/>
            <person name="Veneault-Fourrey C."/>
            <person name="LaButti K."/>
            <person name="Lindquist E.A."/>
            <person name="Lipzen A."/>
            <person name="Lundell T."/>
            <person name="Morin E."/>
            <person name="Murat C."/>
            <person name="Riley R."/>
            <person name="Ohm R."/>
            <person name="Sun H."/>
            <person name="Tunlid A."/>
            <person name="Henrissat B."/>
            <person name="Grigoriev I.V."/>
            <person name="Hibbett D.S."/>
            <person name="Martin F."/>
        </authorList>
    </citation>
    <scope>NUCLEOTIDE SEQUENCE [LARGE SCALE GENOMIC DNA]</scope>
    <source>
        <strain evidence="5 6">SS14</strain>
    </source>
</reference>
<dbReference type="GO" id="GO:0042393">
    <property type="term" value="F:histone binding"/>
    <property type="evidence" value="ECO:0007669"/>
    <property type="project" value="TreeGrafter"/>
</dbReference>
<dbReference type="SMART" id="SM00292">
    <property type="entry name" value="BRCT"/>
    <property type="match status" value="1"/>
</dbReference>
<dbReference type="PANTHER" id="PTHR15321:SF3">
    <property type="entry name" value="TP53-BINDING PROTEIN 1"/>
    <property type="match status" value="1"/>
</dbReference>
<dbReference type="InterPro" id="IPR001357">
    <property type="entry name" value="BRCT_dom"/>
</dbReference>
<sequence>MRVFAKRSDRRGWYFPGTVSVPSGGELLSSMTSLLVDFDEDHKEDVDMNDIRKFQLEGGDNIHVKRGRGAYKRAEVLEPAEWEDHEKVYVQELDGGPDAADYEVKAACIKIAENDIRDRWNERRLSLRALFKAHQDREFEIPENNDILAGIGFLLTLSDLEKSKNSLAKVIEASGGIIYNDWPSVVSLCGTTEANGHRVVSRTPEVKLLRRNMPEQLFCITDEPRTTPKYLISLALGVPCLSMEWWWDGLYLILQEDCADWAVYILPAGNNLVTRRPACQYFNRSWWRSGNNVPNLLSNPPVEKPFKDKSFLCIGGSSSFFSDVRIHYFFSERFIYHSSQRDFGTFPKVLLAMGASHVQVVTDISYVSMKSIEEFDYTVVDEGVELISHGESRAVDISWIKKCVIAGVEGPVPWPTA</sequence>
<accession>A0A0C9VS22</accession>
<evidence type="ECO:0000313" key="5">
    <source>
        <dbReference type="EMBL" id="KIJ41195.1"/>
    </source>
</evidence>
<dbReference type="PANTHER" id="PTHR15321">
    <property type="entry name" value="TUMOR SUPPRESSOR P53-BINDING PROTEIN 1"/>
    <property type="match status" value="1"/>
</dbReference>
<feature type="domain" description="BRCT" evidence="4">
    <location>
        <begin position="143"/>
        <end position="245"/>
    </location>
</feature>
<keyword evidence="3" id="KW-0539">Nucleus</keyword>
<keyword evidence="2" id="KW-0227">DNA damage</keyword>
<dbReference type="GO" id="GO:0005634">
    <property type="term" value="C:nucleus"/>
    <property type="evidence" value="ECO:0007669"/>
    <property type="project" value="UniProtKB-SubCell"/>
</dbReference>
<dbReference type="Proteomes" id="UP000054279">
    <property type="component" value="Unassembled WGS sequence"/>
</dbReference>
<keyword evidence="6" id="KW-1185">Reference proteome</keyword>
<dbReference type="CDD" id="cd17724">
    <property type="entry name" value="BRCT_p53bp1_rpt2"/>
    <property type="match status" value="1"/>
</dbReference>
<evidence type="ECO:0000313" key="6">
    <source>
        <dbReference type="Proteomes" id="UP000054279"/>
    </source>
</evidence>
<dbReference type="InterPro" id="IPR036420">
    <property type="entry name" value="BRCT_dom_sf"/>
</dbReference>
<dbReference type="AlphaFoldDB" id="A0A0C9VS22"/>
<dbReference type="HOGENOM" id="CLU_621365_0_0_1"/>
<dbReference type="EMBL" id="KN837138">
    <property type="protein sequence ID" value="KIJ41195.1"/>
    <property type="molecule type" value="Genomic_DNA"/>
</dbReference>
<dbReference type="InterPro" id="IPR047250">
    <property type="entry name" value="BRCT_p53bp1-like_rpt2"/>
</dbReference>
<gene>
    <name evidence="5" type="ORF">M422DRAFT_172493</name>
</gene>
<evidence type="ECO:0000256" key="2">
    <source>
        <dbReference type="ARBA" id="ARBA00022763"/>
    </source>
</evidence>
<evidence type="ECO:0000259" key="4">
    <source>
        <dbReference type="PROSITE" id="PS50172"/>
    </source>
</evidence>